<sequence>MLSGISTEIYGQTFRGVVIDLESRIPMRDVDVIIDDGLRIVRTDWQGRFSADSVKAGLTFRRSGYIIRRVSLESFTDTIGLLPEYNRLSEVVVYGRARKDILKNMGLAMKIKAEGAVAPKPSGKDFLSFLNVFDRHYVSKKQRRKRMKAIENY</sequence>
<protein>
    <submittedName>
        <fullName evidence="1">Uncharacterized protein</fullName>
    </submittedName>
</protein>
<proteinExistence type="predicted"/>
<reference evidence="1 2" key="1">
    <citation type="submission" date="2020-05" db="EMBL/GenBank/DDBJ databases">
        <title>Distinct polysaccharide utilization as determinants for interspecies competition between intestinal Prevotella spp.</title>
        <authorList>
            <person name="Galvez E.J.C."/>
            <person name="Iljazovic A."/>
            <person name="Strowig T."/>
        </authorList>
    </citation>
    <scope>NUCLEOTIDE SEQUENCE [LARGE SCALE GENOMIC DNA]</scope>
    <source>
        <strain evidence="1 2">PMUR</strain>
    </source>
</reference>
<dbReference type="Proteomes" id="UP000714420">
    <property type="component" value="Unassembled WGS sequence"/>
</dbReference>
<evidence type="ECO:0000313" key="1">
    <source>
        <dbReference type="EMBL" id="NPD93064.1"/>
    </source>
</evidence>
<comment type="caution">
    <text evidence="1">The sequence shown here is derived from an EMBL/GenBank/DDBJ whole genome shotgun (WGS) entry which is preliminary data.</text>
</comment>
<evidence type="ECO:0000313" key="2">
    <source>
        <dbReference type="Proteomes" id="UP000714420"/>
    </source>
</evidence>
<name>A0ABX2APE8_9BACT</name>
<keyword evidence="2" id="KW-1185">Reference proteome</keyword>
<organism evidence="1 2">
    <name type="scientific">Xylanibacter muris</name>
    <dbReference type="NCBI Taxonomy" id="2736290"/>
    <lineage>
        <taxon>Bacteria</taxon>
        <taxon>Pseudomonadati</taxon>
        <taxon>Bacteroidota</taxon>
        <taxon>Bacteroidia</taxon>
        <taxon>Bacteroidales</taxon>
        <taxon>Prevotellaceae</taxon>
        <taxon>Xylanibacter</taxon>
    </lineage>
</organism>
<gene>
    <name evidence="1" type="ORF">HPS56_12095</name>
</gene>
<accession>A0ABX2APE8</accession>
<dbReference type="EMBL" id="JABKKF010000015">
    <property type="protein sequence ID" value="NPD93064.1"/>
    <property type="molecule type" value="Genomic_DNA"/>
</dbReference>
<dbReference type="SUPFAM" id="SSF49464">
    <property type="entry name" value="Carboxypeptidase regulatory domain-like"/>
    <property type="match status" value="1"/>
</dbReference>
<dbReference type="RefSeq" id="WP_172277003.1">
    <property type="nucleotide sequence ID" value="NZ_JABKKF010000015.1"/>
</dbReference>
<dbReference type="InterPro" id="IPR008969">
    <property type="entry name" value="CarboxyPept-like_regulatory"/>
</dbReference>